<dbReference type="InterPro" id="IPR014790">
    <property type="entry name" value="MutL_C"/>
</dbReference>
<keyword evidence="8" id="KW-1185">Reference proteome</keyword>
<feature type="region of interest" description="Disordered" evidence="4">
    <location>
        <begin position="543"/>
        <end position="572"/>
    </location>
</feature>
<dbReference type="InterPro" id="IPR038973">
    <property type="entry name" value="MutL/Mlh/Pms-like"/>
</dbReference>
<dbReference type="Gene3D" id="3.30.1540.20">
    <property type="entry name" value="MutL, C-terminal domain, dimerisation subdomain"/>
    <property type="match status" value="1"/>
</dbReference>
<dbReference type="Gene3D" id="3.30.230.10">
    <property type="match status" value="1"/>
</dbReference>
<keyword evidence="2" id="KW-0227">DNA damage</keyword>
<protein>
    <recommendedName>
        <fullName evidence="3">DNA mismatch repair protein PMS1</fullName>
    </recommendedName>
</protein>
<evidence type="ECO:0000256" key="1">
    <source>
        <dbReference type="ARBA" id="ARBA00006082"/>
    </source>
</evidence>
<dbReference type="InterPro" id="IPR020568">
    <property type="entry name" value="Ribosomal_Su5_D2-typ_SF"/>
</dbReference>
<dbReference type="GO" id="GO:0032389">
    <property type="term" value="C:MutLalpha complex"/>
    <property type="evidence" value="ECO:0007669"/>
    <property type="project" value="TreeGrafter"/>
</dbReference>
<feature type="region of interest" description="Disordered" evidence="4">
    <location>
        <begin position="788"/>
        <end position="811"/>
    </location>
</feature>
<sequence>MATIKPIEQKSVHHIQSGQVIGDGLTSVVKELVENSFDASATSIEIRFKNYGLDSVEVVDNGVGITSDNYESIALKHWTSKLTSYDDLDSVKTFGFRGEALSSLCALADLQITTATSEEAPKGTRLEFETSGKLKSRSVAAAQRGTTVLVESIFKTLPVRRSELERNIKREYTKVLGILQAYAGIYVGVKFSVFNQPPKGRKTPVFATKGNPTTRENIANVFGAKTLTALVALDLQFEMTCTRKGIGMTRIGGGSDKRVKIVGHISRPTVGEGRQAPDRQMFFVNGRPCVLPQISKAFNEVYKNFNVTQSPFIFADIHMDTNAYDVNISPDKRSILLHDQAKLLESLKASLMEMFTNHEQTVPHTQTGIKAKLPNYKQNTLNLPDPPPGSTDSPSSEGSKADDPSMTPENHANITGLKATEPLNEQIPHSQINEAPTSHKKCQELLKYAMDLPQKPRESNYTPLMVQEREEIPEGSNSFSFTTTADEISDEVLIEEAEEYEAQLPSLITVPNIRSHSYIPTTMTSPLSKLSCYARGSRANKTTITIGDRDSITTGNSPPSSPSKRRKIIAPETGRSKVVKLGRLGQPKFSSGVLSRFAAPKAQTQSREERQGEPEEEADDFEPELLKGHEGIDGEMEIQGPDEMVLDGNQYIDKDPDELSIDDSELGETIVVPDQVGSNQPFIPNVEFSAIGGDEIMDGEWDSSVKNDEEMEPAEDPEDDDFMDEYEFLKQSSIRAQKLFEQAEDSVDKPTSKNLERAFEILEGSPAYTTRRVLGRCSTSVAQLKKQLGSPGKLSTRTTANNTFSSNSTLTEDDFSAEERLNLTISKKDFFEMQIKGQFNKGFILTTRRDDLFIIDQHASDEKYNFETLQQDTVVQNQRLVVPKTLELMAMDEVIVTEHLDVFKKNGFIIEVDPEAPTGARCRLISLPLSKETVFGIKDLEELIHLVHEDQGNSSVRCSKVRSMFAMRACKKSTKVGRALTIKGMQKIVRHMGELDKPWNCPHGRPTMRHLIELGQVTSWNEYSSENVNSRGLQWGSQNWADTWREFNIGEFEQK</sequence>
<dbReference type="FunFam" id="3.30.1370.100:FF:000001">
    <property type="entry name" value="Mismatch repair endonuclease pms1, putative"/>
    <property type="match status" value="1"/>
</dbReference>
<dbReference type="Pfam" id="PF08676">
    <property type="entry name" value="MutL_C"/>
    <property type="match status" value="1"/>
</dbReference>
<dbReference type="FunFam" id="3.30.565.10:FF:000014">
    <property type="entry name" value="Mismatch repair endonuclease pms1, putative"/>
    <property type="match status" value="1"/>
</dbReference>
<dbReference type="InParanoid" id="A0A3N4KY07"/>
<dbReference type="InterPro" id="IPR014721">
    <property type="entry name" value="Ribsml_uS5_D2-typ_fold_subgr"/>
</dbReference>
<dbReference type="Pfam" id="PF13589">
    <property type="entry name" value="HATPase_c_3"/>
    <property type="match status" value="1"/>
</dbReference>
<comment type="similarity">
    <text evidence="1">Belongs to the DNA mismatch repair MutL/HexB family.</text>
</comment>
<feature type="compositionally biased region" description="Low complexity" evidence="4">
    <location>
        <begin position="795"/>
        <end position="810"/>
    </location>
</feature>
<feature type="region of interest" description="Disordered" evidence="4">
    <location>
        <begin position="592"/>
        <end position="624"/>
    </location>
</feature>
<evidence type="ECO:0000259" key="6">
    <source>
        <dbReference type="SMART" id="SM01340"/>
    </source>
</evidence>
<dbReference type="GO" id="GO:0016887">
    <property type="term" value="F:ATP hydrolysis activity"/>
    <property type="evidence" value="ECO:0007669"/>
    <property type="project" value="InterPro"/>
</dbReference>
<dbReference type="FunFam" id="3.30.230.10:FF:000120">
    <property type="entry name" value="Mismatch repair endonuclease PMS2"/>
    <property type="match status" value="1"/>
</dbReference>
<dbReference type="Proteomes" id="UP000277580">
    <property type="component" value="Unassembled WGS sequence"/>
</dbReference>
<dbReference type="InterPro" id="IPR042121">
    <property type="entry name" value="MutL_C_regsub"/>
</dbReference>
<dbReference type="InterPro" id="IPR037198">
    <property type="entry name" value="MutL_C_sf"/>
</dbReference>
<evidence type="ECO:0000313" key="8">
    <source>
        <dbReference type="Proteomes" id="UP000277580"/>
    </source>
</evidence>
<dbReference type="GO" id="GO:0030983">
    <property type="term" value="F:mismatched DNA binding"/>
    <property type="evidence" value="ECO:0007669"/>
    <property type="project" value="InterPro"/>
</dbReference>
<dbReference type="InterPro" id="IPR013507">
    <property type="entry name" value="DNA_mismatch_S5_2-like"/>
</dbReference>
<evidence type="ECO:0000259" key="5">
    <source>
        <dbReference type="SMART" id="SM00853"/>
    </source>
</evidence>
<dbReference type="SUPFAM" id="SSF54211">
    <property type="entry name" value="Ribosomal protein S5 domain 2-like"/>
    <property type="match status" value="1"/>
</dbReference>
<feature type="compositionally biased region" description="Acidic residues" evidence="4">
    <location>
        <begin position="614"/>
        <end position="623"/>
    </location>
</feature>
<dbReference type="Gene3D" id="3.30.565.10">
    <property type="entry name" value="Histidine kinase-like ATPase, C-terminal domain"/>
    <property type="match status" value="1"/>
</dbReference>
<dbReference type="EMBL" id="ML119142">
    <property type="protein sequence ID" value="RPB10645.1"/>
    <property type="molecule type" value="Genomic_DNA"/>
</dbReference>
<dbReference type="FunCoup" id="A0A3N4KY07">
    <property type="interactions" value="731"/>
</dbReference>
<dbReference type="AlphaFoldDB" id="A0A3N4KY07"/>
<dbReference type="InterPro" id="IPR002099">
    <property type="entry name" value="MutL/Mlh/PMS"/>
</dbReference>
<dbReference type="Pfam" id="PF01119">
    <property type="entry name" value="DNA_mis_repair"/>
    <property type="match status" value="1"/>
</dbReference>
<feature type="region of interest" description="Disordered" evidence="4">
    <location>
        <begin position="377"/>
        <end position="412"/>
    </location>
</feature>
<dbReference type="GO" id="GO:0140664">
    <property type="term" value="F:ATP-dependent DNA damage sensor activity"/>
    <property type="evidence" value="ECO:0007669"/>
    <property type="project" value="InterPro"/>
</dbReference>
<evidence type="ECO:0000256" key="2">
    <source>
        <dbReference type="ARBA" id="ARBA00022763"/>
    </source>
</evidence>
<dbReference type="InterPro" id="IPR036890">
    <property type="entry name" value="HATPase_C_sf"/>
</dbReference>
<dbReference type="PANTHER" id="PTHR10073">
    <property type="entry name" value="DNA MISMATCH REPAIR PROTEIN MLH, PMS, MUTL"/>
    <property type="match status" value="1"/>
</dbReference>
<dbReference type="CDD" id="cd16926">
    <property type="entry name" value="HATPase_MutL-MLH-PMS-like"/>
    <property type="match status" value="1"/>
</dbReference>
<dbReference type="STRING" id="1392247.A0A3N4KY07"/>
<gene>
    <name evidence="7" type="ORF">P167DRAFT_490717</name>
</gene>
<dbReference type="SUPFAM" id="SSF55874">
    <property type="entry name" value="ATPase domain of HSP90 chaperone/DNA topoisomerase II/histidine kinase"/>
    <property type="match status" value="1"/>
</dbReference>
<dbReference type="InterPro" id="IPR014762">
    <property type="entry name" value="DNA_mismatch_repair_CS"/>
</dbReference>
<dbReference type="NCBIfam" id="TIGR00585">
    <property type="entry name" value="mutl"/>
    <property type="match status" value="1"/>
</dbReference>
<dbReference type="GO" id="GO:0005524">
    <property type="term" value="F:ATP binding"/>
    <property type="evidence" value="ECO:0007669"/>
    <property type="project" value="InterPro"/>
</dbReference>
<dbReference type="CDD" id="cd03484">
    <property type="entry name" value="MutL_Trans_hPMS_2_like"/>
    <property type="match status" value="1"/>
</dbReference>
<accession>A0A3N4KY07</accession>
<organism evidence="7 8">
    <name type="scientific">Morchella conica CCBAS932</name>
    <dbReference type="NCBI Taxonomy" id="1392247"/>
    <lineage>
        <taxon>Eukaryota</taxon>
        <taxon>Fungi</taxon>
        <taxon>Dikarya</taxon>
        <taxon>Ascomycota</taxon>
        <taxon>Pezizomycotina</taxon>
        <taxon>Pezizomycetes</taxon>
        <taxon>Pezizales</taxon>
        <taxon>Morchellaceae</taxon>
        <taxon>Morchella</taxon>
    </lineage>
</organism>
<dbReference type="InterPro" id="IPR042120">
    <property type="entry name" value="MutL_C_dimsub"/>
</dbReference>
<dbReference type="Gene3D" id="3.30.1370.100">
    <property type="entry name" value="MutL, C-terminal domain, regulatory subdomain"/>
    <property type="match status" value="1"/>
</dbReference>
<name>A0A3N4KY07_9PEZI</name>
<feature type="domain" description="MutL C-terminal dimerisation" evidence="5">
    <location>
        <begin position="835"/>
        <end position="980"/>
    </location>
</feature>
<proteinExistence type="inferred from homology"/>
<dbReference type="SMART" id="SM01340">
    <property type="entry name" value="DNA_mis_repair"/>
    <property type="match status" value="1"/>
</dbReference>
<evidence type="ECO:0000256" key="4">
    <source>
        <dbReference type="SAM" id="MobiDB-lite"/>
    </source>
</evidence>
<evidence type="ECO:0000256" key="3">
    <source>
        <dbReference type="ARBA" id="ARBA00070941"/>
    </source>
</evidence>
<dbReference type="PANTHER" id="PTHR10073:SF52">
    <property type="entry name" value="MISMATCH REPAIR ENDONUCLEASE PMS2"/>
    <property type="match status" value="1"/>
</dbReference>
<dbReference type="SUPFAM" id="SSF118116">
    <property type="entry name" value="DNA mismatch repair protein MutL"/>
    <property type="match status" value="1"/>
</dbReference>
<dbReference type="OrthoDB" id="10263226at2759"/>
<dbReference type="GO" id="GO:0000710">
    <property type="term" value="P:meiotic mismatch repair"/>
    <property type="evidence" value="ECO:0007669"/>
    <property type="project" value="UniProtKB-ARBA"/>
</dbReference>
<dbReference type="PROSITE" id="PS00058">
    <property type="entry name" value="DNA_MISMATCH_REPAIR_1"/>
    <property type="match status" value="1"/>
</dbReference>
<dbReference type="SMART" id="SM00853">
    <property type="entry name" value="MutL_C"/>
    <property type="match status" value="1"/>
</dbReference>
<evidence type="ECO:0000313" key="7">
    <source>
        <dbReference type="EMBL" id="RPB10645.1"/>
    </source>
</evidence>
<feature type="domain" description="DNA mismatch repair protein S5" evidence="6">
    <location>
        <begin position="218"/>
        <end position="356"/>
    </location>
</feature>
<reference evidence="7 8" key="1">
    <citation type="journal article" date="2018" name="Nat. Ecol. Evol.">
        <title>Pezizomycetes genomes reveal the molecular basis of ectomycorrhizal truffle lifestyle.</title>
        <authorList>
            <person name="Murat C."/>
            <person name="Payen T."/>
            <person name="Noel B."/>
            <person name="Kuo A."/>
            <person name="Morin E."/>
            <person name="Chen J."/>
            <person name="Kohler A."/>
            <person name="Krizsan K."/>
            <person name="Balestrini R."/>
            <person name="Da Silva C."/>
            <person name="Montanini B."/>
            <person name="Hainaut M."/>
            <person name="Levati E."/>
            <person name="Barry K.W."/>
            <person name="Belfiori B."/>
            <person name="Cichocki N."/>
            <person name="Clum A."/>
            <person name="Dockter R.B."/>
            <person name="Fauchery L."/>
            <person name="Guy J."/>
            <person name="Iotti M."/>
            <person name="Le Tacon F."/>
            <person name="Lindquist E.A."/>
            <person name="Lipzen A."/>
            <person name="Malagnac F."/>
            <person name="Mello A."/>
            <person name="Molinier V."/>
            <person name="Miyauchi S."/>
            <person name="Poulain J."/>
            <person name="Riccioni C."/>
            <person name="Rubini A."/>
            <person name="Sitrit Y."/>
            <person name="Splivallo R."/>
            <person name="Traeger S."/>
            <person name="Wang M."/>
            <person name="Zifcakova L."/>
            <person name="Wipf D."/>
            <person name="Zambonelli A."/>
            <person name="Paolocci F."/>
            <person name="Nowrousian M."/>
            <person name="Ottonello S."/>
            <person name="Baldrian P."/>
            <person name="Spatafora J.W."/>
            <person name="Henrissat B."/>
            <person name="Nagy L.G."/>
            <person name="Aury J.M."/>
            <person name="Wincker P."/>
            <person name="Grigoriev I.V."/>
            <person name="Bonfante P."/>
            <person name="Martin F.M."/>
        </authorList>
    </citation>
    <scope>NUCLEOTIDE SEQUENCE [LARGE SCALE GENOMIC DNA]</scope>
    <source>
        <strain evidence="7 8">CCBAS932</strain>
    </source>
</reference>